<evidence type="ECO:0000256" key="6">
    <source>
        <dbReference type="ARBA" id="ARBA00022989"/>
    </source>
</evidence>
<evidence type="ECO:0000256" key="2">
    <source>
        <dbReference type="ARBA" id="ARBA00022448"/>
    </source>
</evidence>
<keyword evidence="3" id="KW-1003">Cell membrane</keyword>
<evidence type="ECO:0000256" key="1">
    <source>
        <dbReference type="ARBA" id="ARBA00004651"/>
    </source>
</evidence>
<keyword evidence="6 8" id="KW-1133">Transmembrane helix</keyword>
<evidence type="ECO:0000313" key="9">
    <source>
        <dbReference type="EMBL" id="KAA2285391.1"/>
    </source>
</evidence>
<dbReference type="InterPro" id="IPR036259">
    <property type="entry name" value="MFS_trans_sf"/>
</dbReference>
<organism evidence="9 10">
    <name type="scientific">Arenimonas fontis</name>
    <dbReference type="NCBI Taxonomy" id="2608255"/>
    <lineage>
        <taxon>Bacteria</taxon>
        <taxon>Pseudomonadati</taxon>
        <taxon>Pseudomonadota</taxon>
        <taxon>Gammaproteobacteria</taxon>
        <taxon>Lysobacterales</taxon>
        <taxon>Lysobacteraceae</taxon>
        <taxon>Arenimonas</taxon>
    </lineage>
</organism>
<evidence type="ECO:0000313" key="10">
    <source>
        <dbReference type="Proteomes" id="UP000322165"/>
    </source>
</evidence>
<dbReference type="CDD" id="cd17346">
    <property type="entry name" value="MFS_DtpA_like"/>
    <property type="match status" value="1"/>
</dbReference>
<keyword evidence="2" id="KW-0813">Transport</keyword>
<dbReference type="GO" id="GO:0015833">
    <property type="term" value="P:peptide transport"/>
    <property type="evidence" value="ECO:0007669"/>
    <property type="project" value="UniProtKB-KW"/>
</dbReference>
<evidence type="ECO:0000256" key="3">
    <source>
        <dbReference type="ARBA" id="ARBA00022475"/>
    </source>
</evidence>
<gene>
    <name evidence="9" type="ORF">F0415_05605</name>
</gene>
<keyword evidence="7 8" id="KW-0472">Membrane</keyword>
<feature type="transmembrane region" description="Helical" evidence="8">
    <location>
        <begin position="231"/>
        <end position="249"/>
    </location>
</feature>
<reference evidence="9 10" key="2">
    <citation type="submission" date="2019-09" db="EMBL/GenBank/DDBJ databases">
        <authorList>
            <person name="Mazur A."/>
        </authorList>
    </citation>
    <scope>NUCLEOTIDE SEQUENCE [LARGE SCALE GENOMIC DNA]</scope>
    <source>
        <strain evidence="9 10">3729k</strain>
    </source>
</reference>
<evidence type="ECO:0000256" key="4">
    <source>
        <dbReference type="ARBA" id="ARBA00022692"/>
    </source>
</evidence>
<feature type="transmembrane region" description="Helical" evidence="8">
    <location>
        <begin position="335"/>
        <end position="354"/>
    </location>
</feature>
<dbReference type="NCBIfam" id="TIGR00924">
    <property type="entry name" value="yjdL_sub1_fam"/>
    <property type="match status" value="1"/>
</dbReference>
<feature type="transmembrane region" description="Helical" evidence="8">
    <location>
        <begin position="190"/>
        <end position="210"/>
    </location>
</feature>
<feature type="transmembrane region" description="Helical" evidence="8">
    <location>
        <begin position="428"/>
        <end position="451"/>
    </location>
</feature>
<reference evidence="9 10" key="1">
    <citation type="submission" date="2019-09" db="EMBL/GenBank/DDBJ databases">
        <title>Arenimonas chukotkensis sp. nov., a bacterium isolated from Chukotka hot spring, Arctic region, Russia.</title>
        <authorList>
            <person name="Zayulina K.S."/>
            <person name="Prokofeva M.I."/>
            <person name="Elcheninov A.G."/>
            <person name="Novikov A."/>
            <person name="Kochetkova T.V."/>
            <person name="Kublanov I.V."/>
        </authorList>
    </citation>
    <scope>NUCLEOTIDE SEQUENCE [LARGE SCALE GENOMIC DNA]</scope>
    <source>
        <strain evidence="9 10">3729k</strain>
    </source>
</reference>
<name>A0A5B2ZEE1_9GAMM</name>
<keyword evidence="10" id="KW-1185">Reference proteome</keyword>
<feature type="transmembrane region" description="Helical" evidence="8">
    <location>
        <begin position="255"/>
        <end position="273"/>
    </location>
</feature>
<evidence type="ECO:0000256" key="5">
    <source>
        <dbReference type="ARBA" id="ARBA00022856"/>
    </source>
</evidence>
<dbReference type="Gene3D" id="1.20.1250.20">
    <property type="entry name" value="MFS general substrate transporter like domains"/>
    <property type="match status" value="1"/>
</dbReference>
<feature type="transmembrane region" description="Helical" evidence="8">
    <location>
        <begin position="67"/>
        <end position="87"/>
    </location>
</feature>
<comment type="subcellular location">
    <subcellularLocation>
        <location evidence="1">Cell membrane</location>
        <topology evidence="1">Multi-pass membrane protein</topology>
    </subcellularLocation>
</comment>
<feature type="transmembrane region" description="Helical" evidence="8">
    <location>
        <begin position="471"/>
        <end position="490"/>
    </location>
</feature>
<dbReference type="SUPFAM" id="SSF103473">
    <property type="entry name" value="MFS general substrate transporter"/>
    <property type="match status" value="1"/>
</dbReference>
<protein>
    <submittedName>
        <fullName evidence="9">MFS transporter</fullName>
    </submittedName>
</protein>
<proteinExistence type="predicted"/>
<feature type="transmembrane region" description="Helical" evidence="8">
    <location>
        <begin position="158"/>
        <end position="178"/>
    </location>
</feature>
<keyword evidence="5" id="KW-0571">Peptide transport</keyword>
<dbReference type="GO" id="GO:0005886">
    <property type="term" value="C:plasma membrane"/>
    <property type="evidence" value="ECO:0007669"/>
    <property type="project" value="UniProtKB-SubCell"/>
</dbReference>
<dbReference type="EMBL" id="VUOD01000003">
    <property type="protein sequence ID" value="KAA2285391.1"/>
    <property type="molecule type" value="Genomic_DNA"/>
</dbReference>
<dbReference type="RefSeq" id="WP_149860218.1">
    <property type="nucleotide sequence ID" value="NZ_VUOD01000003.1"/>
</dbReference>
<dbReference type="AlphaFoldDB" id="A0A5B2ZEE1"/>
<keyword evidence="4 8" id="KW-0812">Transmembrane</keyword>
<dbReference type="Pfam" id="PF00854">
    <property type="entry name" value="PTR2"/>
    <property type="match status" value="1"/>
</dbReference>
<sequence length="498" mass="53571">MGGVTEQTTAGVPEFKQVLGHPKPLWMLFMTEFWERFAFYGIRWALTLYIVAQFYDGSGTGEAPANTLYGAYLALIYAAALFGGYVADRLIGYQRSILIGAVVMSAGLFLIAVPNEQVFKIGLATIICGNGLFKPNISTMVGSLYGLNDPRRDAGFTYFYMGINAGAAVAPVLTGWLAERVFGSESMPAYKVVFIASGIGMLLSLVWFWFGRRQLGGVGRPPEGGEGNMRSLWVALGTMAAIPVAFALLTIDASVLAWILGVLFAGLCALILAEGVREGSVRRDRSIAMLIIFVFNVLFWMFFEQAGSSFNFLAQNIVDRDFGGWIFPVGWFQSVNPIAILVLGPLFAWAWVALGPANPSIPRKFGLGLIGNGLAFALLMFALSSLVDDAGKIPFWTLFMVYVIQTAGELCLSPIGLSMVTKLAPVRLVGFGMGGWFLSTAIGNNLSGIFAGHVSGETGMTVASAYAGYTFGFWALVGSGVLLFLVAPLINRLMHGVK</sequence>
<dbReference type="InterPro" id="IPR005279">
    <property type="entry name" value="Dipep/tripep_permease"/>
</dbReference>
<dbReference type="Proteomes" id="UP000322165">
    <property type="component" value="Unassembled WGS sequence"/>
</dbReference>
<dbReference type="PANTHER" id="PTHR23517:SF15">
    <property type="entry name" value="PROTON-DEPENDENT OLIGOPEPTIDE FAMILY TRANSPORT PROTEIN"/>
    <property type="match status" value="1"/>
</dbReference>
<evidence type="ECO:0000256" key="7">
    <source>
        <dbReference type="ARBA" id="ARBA00023136"/>
    </source>
</evidence>
<dbReference type="InterPro" id="IPR000109">
    <property type="entry name" value="POT_fam"/>
</dbReference>
<dbReference type="InterPro" id="IPR050171">
    <property type="entry name" value="MFS_Transporters"/>
</dbReference>
<feature type="transmembrane region" description="Helical" evidence="8">
    <location>
        <begin position="96"/>
        <end position="113"/>
    </location>
</feature>
<feature type="transmembrane region" description="Helical" evidence="8">
    <location>
        <begin position="37"/>
        <end position="55"/>
    </location>
</feature>
<feature type="transmembrane region" description="Helical" evidence="8">
    <location>
        <begin position="393"/>
        <end position="416"/>
    </location>
</feature>
<feature type="transmembrane region" description="Helical" evidence="8">
    <location>
        <begin position="119"/>
        <end position="137"/>
    </location>
</feature>
<accession>A0A5B2ZEE1</accession>
<keyword evidence="5" id="KW-0653">Protein transport</keyword>
<comment type="caution">
    <text evidence="9">The sequence shown here is derived from an EMBL/GenBank/DDBJ whole genome shotgun (WGS) entry which is preliminary data.</text>
</comment>
<dbReference type="GO" id="GO:1904680">
    <property type="term" value="F:peptide transmembrane transporter activity"/>
    <property type="evidence" value="ECO:0007669"/>
    <property type="project" value="InterPro"/>
</dbReference>
<feature type="transmembrane region" description="Helical" evidence="8">
    <location>
        <begin position="366"/>
        <end position="387"/>
    </location>
</feature>
<evidence type="ECO:0000256" key="8">
    <source>
        <dbReference type="SAM" id="Phobius"/>
    </source>
</evidence>
<feature type="transmembrane region" description="Helical" evidence="8">
    <location>
        <begin position="285"/>
        <end position="303"/>
    </location>
</feature>
<dbReference type="PANTHER" id="PTHR23517">
    <property type="entry name" value="RESISTANCE PROTEIN MDTM, PUTATIVE-RELATED-RELATED"/>
    <property type="match status" value="1"/>
</dbReference>